<name>A0A0D2BJ74_9EURO</name>
<evidence type="ECO:0000256" key="1">
    <source>
        <dbReference type="ARBA" id="ARBA00007092"/>
    </source>
</evidence>
<feature type="binding site" evidence="10">
    <location>
        <position position="314"/>
    </location>
    <ligand>
        <name>Mg(2+)</name>
        <dbReference type="ChEBI" id="CHEBI:18420"/>
        <label>1</label>
    </ligand>
</feature>
<keyword evidence="8" id="KW-0539">Nucleus</keyword>
<dbReference type="PROSITE" id="PS51435">
    <property type="entry name" value="AP_NUCLEASE_F1_4"/>
    <property type="match status" value="1"/>
</dbReference>
<evidence type="ECO:0000313" key="15">
    <source>
        <dbReference type="EMBL" id="KIW37457.1"/>
    </source>
</evidence>
<evidence type="ECO:0000256" key="5">
    <source>
        <dbReference type="ARBA" id="ARBA00022801"/>
    </source>
</evidence>
<feature type="compositionally biased region" description="Polar residues" evidence="13">
    <location>
        <begin position="457"/>
        <end position="471"/>
    </location>
</feature>
<organism evidence="15 16">
    <name type="scientific">Exophiala oligosperma</name>
    <dbReference type="NCBI Taxonomy" id="215243"/>
    <lineage>
        <taxon>Eukaryota</taxon>
        <taxon>Fungi</taxon>
        <taxon>Dikarya</taxon>
        <taxon>Ascomycota</taxon>
        <taxon>Pezizomycotina</taxon>
        <taxon>Eurotiomycetes</taxon>
        <taxon>Chaetothyriomycetidae</taxon>
        <taxon>Chaetothyriales</taxon>
        <taxon>Herpotrichiellaceae</taxon>
        <taxon>Exophiala</taxon>
    </lineage>
</organism>
<feature type="site" description="Interaction with DNA substrate" evidence="11">
    <location>
        <position position="314"/>
    </location>
</feature>
<sequence>MGIRITSWNVNGIRNPFAYQPWRDKRTFEAMFEILEADIVVFQETKIQRKDLRDDMVLVPGWDNYWSLPKHKKGYSGVVIYTRNATCAPIRAEEGITGVLTPPNSATSFRDLPPEEQIGGYPNAEQLSEADFDPATLDCEGRCVILEFPAFVLIGTYCPAERDETRTHFRTSFLRILDARIRNLVNMGKRVVWTGDLNISREEIDTAAAEESMRKHGLDAVEWISTPARRMLNQLLVGGKVHGARDEGRETPILWDLCRGFNEGRHGMYTCWETKVNARPGNYGARIDYVICSHDMKNWFCDANIQEGLMGSDHCPVFAVLNDNVSIDGDTRHILDIINPPGMFENGIRKYEWSSKNMLPMSGKLIQEFDKRRSIRDMFTQKESLPKAKSTASDMDDSLVAVQPSALPLAATTTKSTPIEGAALSTTTSHTSTDSRPATGKRPAKPDTLPAAKRSKSQSTPNGAGKGQQSLRGFFTAKPSAPASAADVLSTADPEPTKNEDTMPTENSLAAVTVISPSRSIASFEDEAANFASKQTWGKLFSKPVAPKCEHGEPCKTMVTKKPGVNCGRSFWMCNRPLGPSGKQEKGSQWRCSTFIWASDWDAREPG</sequence>
<evidence type="ECO:0000256" key="4">
    <source>
        <dbReference type="ARBA" id="ARBA00022771"/>
    </source>
</evidence>
<dbReference type="GO" id="GO:0005634">
    <property type="term" value="C:nucleus"/>
    <property type="evidence" value="ECO:0007669"/>
    <property type="project" value="TreeGrafter"/>
</dbReference>
<feature type="site" description="Transition state stabilizer" evidence="11">
    <location>
        <position position="198"/>
    </location>
</feature>
<dbReference type="GeneID" id="27362570"/>
<dbReference type="PANTHER" id="PTHR22748:SF4">
    <property type="entry name" value="DNA-(APURINIC OR APYRIMIDINIC SITE) ENDONUCLEASE 2"/>
    <property type="match status" value="1"/>
</dbReference>
<dbReference type="VEuPathDB" id="FungiDB:PV06_10496"/>
<dbReference type="InterPro" id="IPR036691">
    <property type="entry name" value="Endo/exonu/phosph_ase_sf"/>
</dbReference>
<dbReference type="PANTHER" id="PTHR22748">
    <property type="entry name" value="AP ENDONUCLEASE"/>
    <property type="match status" value="1"/>
</dbReference>
<dbReference type="RefSeq" id="XP_016257673.1">
    <property type="nucleotide sequence ID" value="XM_016412053.1"/>
</dbReference>
<feature type="binding site" evidence="10">
    <location>
        <position position="198"/>
    </location>
    <ligand>
        <name>Mg(2+)</name>
        <dbReference type="ChEBI" id="CHEBI:18420"/>
        <label>1</label>
    </ligand>
</feature>
<keyword evidence="6" id="KW-0862">Zinc</keyword>
<evidence type="ECO:0000256" key="9">
    <source>
        <dbReference type="PIRSR" id="PIRSR604808-1"/>
    </source>
</evidence>
<keyword evidence="16" id="KW-1185">Reference proteome</keyword>
<keyword evidence="7 10" id="KW-0460">Magnesium</keyword>
<evidence type="ECO:0000259" key="14">
    <source>
        <dbReference type="PROSITE" id="PS51999"/>
    </source>
</evidence>
<dbReference type="InterPro" id="IPR010666">
    <property type="entry name" value="Znf_GRF"/>
</dbReference>
<dbReference type="GO" id="GO:0008311">
    <property type="term" value="F:double-stranded DNA 3'-5' DNA exonuclease activity"/>
    <property type="evidence" value="ECO:0007669"/>
    <property type="project" value="TreeGrafter"/>
</dbReference>
<feature type="domain" description="GRF-type" evidence="14">
    <location>
        <begin position="549"/>
        <end position="601"/>
    </location>
</feature>
<keyword evidence="4 12" id="KW-0863">Zinc-finger</keyword>
<dbReference type="CDD" id="cd09088">
    <property type="entry name" value="Ape2-like_AP-endo"/>
    <property type="match status" value="1"/>
</dbReference>
<evidence type="ECO:0000256" key="8">
    <source>
        <dbReference type="ARBA" id="ARBA00023242"/>
    </source>
</evidence>
<dbReference type="EMBL" id="KN847344">
    <property type="protein sequence ID" value="KIW37457.1"/>
    <property type="molecule type" value="Genomic_DNA"/>
</dbReference>
<feature type="region of interest" description="Disordered" evidence="13">
    <location>
        <begin position="411"/>
        <end position="504"/>
    </location>
</feature>
<dbReference type="FunFam" id="3.60.10.10:FF:000079">
    <property type="entry name" value="DNA-(apurinic or apyrimidinic site) lyase"/>
    <property type="match status" value="1"/>
</dbReference>
<dbReference type="InterPro" id="IPR005135">
    <property type="entry name" value="Endo/exonuclease/phosphatase"/>
</dbReference>
<comment type="similarity">
    <text evidence="1">Belongs to the DNA repair enzymes AP/ExoA family.</text>
</comment>
<evidence type="ECO:0000256" key="2">
    <source>
        <dbReference type="ARBA" id="ARBA00013541"/>
    </source>
</evidence>
<dbReference type="GO" id="GO:0003906">
    <property type="term" value="F:DNA-(apurinic or apyrimidinic site) endonuclease activity"/>
    <property type="evidence" value="ECO:0007669"/>
    <property type="project" value="TreeGrafter"/>
</dbReference>
<dbReference type="OrthoDB" id="391817at2759"/>
<feature type="active site" description="Proton donor/acceptor" evidence="9">
    <location>
        <position position="196"/>
    </location>
</feature>
<evidence type="ECO:0000313" key="16">
    <source>
        <dbReference type="Proteomes" id="UP000053342"/>
    </source>
</evidence>
<dbReference type="STRING" id="215243.A0A0D2BJ74"/>
<dbReference type="PROSITE" id="PS51999">
    <property type="entry name" value="ZF_GRF"/>
    <property type="match status" value="1"/>
</dbReference>
<dbReference type="Pfam" id="PF03372">
    <property type="entry name" value="Exo_endo_phos"/>
    <property type="match status" value="1"/>
</dbReference>
<dbReference type="SUPFAM" id="SSF56219">
    <property type="entry name" value="DNase I-like"/>
    <property type="match status" value="1"/>
</dbReference>
<protein>
    <recommendedName>
        <fullName evidence="2">DNA-(apurinic or apyrimidinic site) endonuclease 2</fullName>
    </recommendedName>
</protein>
<dbReference type="GO" id="GO:0006284">
    <property type="term" value="P:base-excision repair"/>
    <property type="evidence" value="ECO:0007669"/>
    <property type="project" value="TreeGrafter"/>
</dbReference>
<feature type="site" description="Important for catalytic activity" evidence="11">
    <location>
        <position position="288"/>
    </location>
</feature>
<evidence type="ECO:0000256" key="12">
    <source>
        <dbReference type="PROSITE-ProRule" id="PRU01343"/>
    </source>
</evidence>
<feature type="binding site" evidence="10">
    <location>
        <position position="44"/>
    </location>
    <ligand>
        <name>Mg(2+)</name>
        <dbReference type="ChEBI" id="CHEBI:18420"/>
        <label>1</label>
    </ligand>
</feature>
<evidence type="ECO:0000256" key="13">
    <source>
        <dbReference type="SAM" id="MobiDB-lite"/>
    </source>
</evidence>
<feature type="binding site" evidence="10">
    <location>
        <position position="9"/>
    </location>
    <ligand>
        <name>Mg(2+)</name>
        <dbReference type="ChEBI" id="CHEBI:18420"/>
        <label>1</label>
    </ligand>
</feature>
<proteinExistence type="inferred from homology"/>
<evidence type="ECO:0000256" key="6">
    <source>
        <dbReference type="ARBA" id="ARBA00022833"/>
    </source>
</evidence>
<gene>
    <name evidence="15" type="ORF">PV06_10496</name>
</gene>
<dbReference type="Gene3D" id="3.60.10.10">
    <property type="entry name" value="Endonuclease/exonuclease/phosphatase"/>
    <property type="match status" value="1"/>
</dbReference>
<evidence type="ECO:0000256" key="10">
    <source>
        <dbReference type="PIRSR" id="PIRSR604808-2"/>
    </source>
</evidence>
<feature type="active site" evidence="9">
    <location>
        <position position="157"/>
    </location>
</feature>
<comment type="cofactor">
    <cofactor evidence="10">
        <name>Mg(2+)</name>
        <dbReference type="ChEBI" id="CHEBI:18420"/>
    </cofactor>
    <cofactor evidence="10">
        <name>Mn(2+)</name>
        <dbReference type="ChEBI" id="CHEBI:29035"/>
    </cofactor>
    <text evidence="10">Probably binds two magnesium or manganese ions per subunit.</text>
</comment>
<dbReference type="InterPro" id="IPR004808">
    <property type="entry name" value="AP_endonuc_1"/>
</dbReference>
<keyword evidence="5" id="KW-0378">Hydrolase</keyword>
<reference evidence="15 16" key="1">
    <citation type="submission" date="2015-01" db="EMBL/GenBank/DDBJ databases">
        <title>The Genome Sequence of Exophiala oligosperma CBS72588.</title>
        <authorList>
            <consortium name="The Broad Institute Genomics Platform"/>
            <person name="Cuomo C."/>
            <person name="de Hoog S."/>
            <person name="Gorbushina A."/>
            <person name="Stielow B."/>
            <person name="Teixiera M."/>
            <person name="Abouelleil A."/>
            <person name="Chapman S.B."/>
            <person name="Priest M."/>
            <person name="Young S.K."/>
            <person name="Wortman J."/>
            <person name="Nusbaum C."/>
            <person name="Birren B."/>
        </authorList>
    </citation>
    <scope>NUCLEOTIDE SEQUENCE [LARGE SCALE GENOMIC DNA]</scope>
    <source>
        <strain evidence="15 16">CBS 72588</strain>
    </source>
</reference>
<feature type="binding site" evidence="10">
    <location>
        <position position="313"/>
    </location>
    <ligand>
        <name>Mg(2+)</name>
        <dbReference type="ChEBI" id="CHEBI:18420"/>
        <label>1</label>
    </ligand>
</feature>
<keyword evidence="3 10" id="KW-0479">Metal-binding</keyword>
<keyword evidence="10" id="KW-0464">Manganese</keyword>
<evidence type="ECO:0000256" key="11">
    <source>
        <dbReference type="PIRSR" id="PIRSR604808-3"/>
    </source>
</evidence>
<dbReference type="HOGENOM" id="CLU_010374_2_0_1"/>
<feature type="binding site" evidence="10">
    <location>
        <position position="196"/>
    </location>
    <ligand>
        <name>Mg(2+)</name>
        <dbReference type="ChEBI" id="CHEBI:18420"/>
        <label>1</label>
    </ligand>
</feature>
<dbReference type="Proteomes" id="UP000053342">
    <property type="component" value="Unassembled WGS sequence"/>
</dbReference>
<feature type="active site" description="Proton acceptor" evidence="9">
    <location>
        <position position="314"/>
    </location>
</feature>
<dbReference type="GO" id="GO:0008081">
    <property type="term" value="F:phosphoric diester hydrolase activity"/>
    <property type="evidence" value="ECO:0007669"/>
    <property type="project" value="TreeGrafter"/>
</dbReference>
<evidence type="ECO:0000256" key="3">
    <source>
        <dbReference type="ARBA" id="ARBA00022723"/>
    </source>
</evidence>
<evidence type="ECO:0000256" key="7">
    <source>
        <dbReference type="ARBA" id="ARBA00022842"/>
    </source>
</evidence>
<dbReference type="AlphaFoldDB" id="A0A0D2BJ74"/>
<feature type="compositionally biased region" description="Low complexity" evidence="13">
    <location>
        <begin position="425"/>
        <end position="435"/>
    </location>
</feature>
<accession>A0A0D2BJ74</accession>
<dbReference type="GO" id="GO:0008270">
    <property type="term" value="F:zinc ion binding"/>
    <property type="evidence" value="ECO:0007669"/>
    <property type="project" value="UniProtKB-KW"/>
</dbReference>